<organism evidence="2 3">
    <name type="scientific">Kordiimonas lacus</name>
    <dbReference type="NCBI Taxonomy" id="637679"/>
    <lineage>
        <taxon>Bacteria</taxon>
        <taxon>Pseudomonadati</taxon>
        <taxon>Pseudomonadota</taxon>
        <taxon>Alphaproteobacteria</taxon>
        <taxon>Kordiimonadales</taxon>
        <taxon>Kordiimonadaceae</taxon>
        <taxon>Kordiimonas</taxon>
    </lineage>
</organism>
<sequence length="126" mass="13045">MIDHLSVGVSDIDLARKFYDTLLESLGITLLAATDQLLAYGSGAIEFIAMLPYDGASPTGGNGTHIAFRATSPEAVDAFHQVALATGGICEGAPGPRAYPHAEVYAAYVRDPFGNKLEALSGGFAG</sequence>
<keyword evidence="3" id="KW-1185">Reference proteome</keyword>
<dbReference type="Pfam" id="PF00903">
    <property type="entry name" value="Glyoxalase"/>
    <property type="match status" value="1"/>
</dbReference>
<dbReference type="STRING" id="637679.GCA_001550055_03010"/>
<dbReference type="PROSITE" id="PS51819">
    <property type="entry name" value="VOC"/>
    <property type="match status" value="1"/>
</dbReference>
<dbReference type="CDD" id="cd07262">
    <property type="entry name" value="VOC_like"/>
    <property type="match status" value="1"/>
</dbReference>
<dbReference type="OrthoDB" id="9807407at2"/>
<evidence type="ECO:0000313" key="2">
    <source>
        <dbReference type="EMBL" id="SDE41882.1"/>
    </source>
</evidence>
<dbReference type="SUPFAM" id="SSF54593">
    <property type="entry name" value="Glyoxalase/Bleomycin resistance protein/Dihydroxybiphenyl dioxygenase"/>
    <property type="match status" value="1"/>
</dbReference>
<dbReference type="PANTHER" id="PTHR35006">
    <property type="entry name" value="GLYOXALASE FAMILY PROTEIN (AFU_ORTHOLOGUE AFUA_5G14830)"/>
    <property type="match status" value="1"/>
</dbReference>
<dbReference type="InterPro" id="IPR037523">
    <property type="entry name" value="VOC_core"/>
</dbReference>
<keyword evidence="2" id="KW-0560">Oxidoreductase</keyword>
<reference evidence="2 3" key="1">
    <citation type="submission" date="2016-10" db="EMBL/GenBank/DDBJ databases">
        <authorList>
            <person name="de Groot N.N."/>
        </authorList>
    </citation>
    <scope>NUCLEOTIDE SEQUENCE [LARGE SCALE GENOMIC DNA]</scope>
    <source>
        <strain evidence="2 3">CGMCC 1.9109</strain>
    </source>
</reference>
<accession>A0A1G7CRA5</accession>
<keyword evidence="2" id="KW-0223">Dioxygenase</keyword>
<dbReference type="InterPro" id="IPR029068">
    <property type="entry name" value="Glyas_Bleomycin-R_OHBP_Dase"/>
</dbReference>
<dbReference type="AlphaFoldDB" id="A0A1G7CRA5"/>
<feature type="domain" description="VOC" evidence="1">
    <location>
        <begin position="1"/>
        <end position="122"/>
    </location>
</feature>
<dbReference type="InterPro" id="IPR004360">
    <property type="entry name" value="Glyas_Fos-R_dOase_dom"/>
</dbReference>
<dbReference type="PANTHER" id="PTHR35006:SF2">
    <property type="entry name" value="GLYOXALASE FAMILY PROTEIN (AFU_ORTHOLOGUE AFUA_5G14830)"/>
    <property type="match status" value="1"/>
</dbReference>
<dbReference type="Proteomes" id="UP000183685">
    <property type="component" value="Unassembled WGS sequence"/>
</dbReference>
<evidence type="ECO:0000313" key="3">
    <source>
        <dbReference type="Proteomes" id="UP000183685"/>
    </source>
</evidence>
<protein>
    <submittedName>
        <fullName evidence="2">Catechol 2,3-dioxygenase</fullName>
    </submittedName>
</protein>
<evidence type="ECO:0000259" key="1">
    <source>
        <dbReference type="PROSITE" id="PS51819"/>
    </source>
</evidence>
<dbReference type="RefSeq" id="WP_068306577.1">
    <property type="nucleotide sequence ID" value="NZ_FNAK01000006.1"/>
</dbReference>
<gene>
    <name evidence="2" type="ORF">SAMN04488071_2911</name>
</gene>
<proteinExistence type="predicted"/>
<name>A0A1G7CRA5_9PROT</name>
<dbReference type="EMBL" id="FNAK01000006">
    <property type="protein sequence ID" value="SDE41882.1"/>
    <property type="molecule type" value="Genomic_DNA"/>
</dbReference>
<dbReference type="GO" id="GO:0051213">
    <property type="term" value="F:dioxygenase activity"/>
    <property type="evidence" value="ECO:0007669"/>
    <property type="project" value="UniProtKB-KW"/>
</dbReference>
<dbReference type="Gene3D" id="3.10.180.10">
    <property type="entry name" value="2,3-Dihydroxybiphenyl 1,2-Dioxygenase, domain 1"/>
    <property type="match status" value="1"/>
</dbReference>